<keyword evidence="4" id="KW-1185">Reference proteome</keyword>
<reference evidence="3" key="1">
    <citation type="submission" date="2022-08" db="EMBL/GenBank/DDBJ databases">
        <title>Genomic Encyclopedia of Type Strains, Phase III (KMG-III): the genomes of soil and plant-associated and newly described type strains.</title>
        <authorList>
            <person name="Whitman W."/>
        </authorList>
    </citation>
    <scope>NUCLEOTIDE SEQUENCE</scope>
    <source>
        <strain evidence="3">HMT 1</strain>
    </source>
</reference>
<protein>
    <recommendedName>
        <fullName evidence="2">SPOR domain-containing protein</fullName>
    </recommendedName>
</protein>
<feature type="compositionally biased region" description="Low complexity" evidence="1">
    <location>
        <begin position="61"/>
        <end position="74"/>
    </location>
</feature>
<dbReference type="Pfam" id="PF05036">
    <property type="entry name" value="SPOR"/>
    <property type="match status" value="1"/>
</dbReference>
<evidence type="ECO:0000259" key="2">
    <source>
        <dbReference type="Pfam" id="PF05036"/>
    </source>
</evidence>
<dbReference type="EMBL" id="JANUCT010000010">
    <property type="protein sequence ID" value="MCS3903653.1"/>
    <property type="molecule type" value="Genomic_DNA"/>
</dbReference>
<feature type="domain" description="SPOR" evidence="2">
    <location>
        <begin position="164"/>
        <end position="223"/>
    </location>
</feature>
<feature type="region of interest" description="Disordered" evidence="1">
    <location>
        <begin position="57"/>
        <end position="87"/>
    </location>
</feature>
<gene>
    <name evidence="3" type="ORF">J2T55_001682</name>
</gene>
<dbReference type="InterPro" id="IPR007730">
    <property type="entry name" value="SPOR-like_dom"/>
</dbReference>
<comment type="caution">
    <text evidence="3">The sequence shown here is derived from an EMBL/GenBank/DDBJ whole genome shotgun (WGS) entry which is preliminary data.</text>
</comment>
<evidence type="ECO:0000313" key="4">
    <source>
        <dbReference type="Proteomes" id="UP001204445"/>
    </source>
</evidence>
<dbReference type="AlphaFoldDB" id="A0AAE3L4C7"/>
<proteinExistence type="predicted"/>
<name>A0AAE3L4C7_9GAMM</name>
<evidence type="ECO:0000313" key="3">
    <source>
        <dbReference type="EMBL" id="MCS3903653.1"/>
    </source>
</evidence>
<dbReference type="GO" id="GO:0042834">
    <property type="term" value="F:peptidoglycan binding"/>
    <property type="evidence" value="ECO:0007669"/>
    <property type="project" value="InterPro"/>
</dbReference>
<dbReference type="RefSeq" id="WP_259055574.1">
    <property type="nucleotide sequence ID" value="NZ_JANUCT010000010.1"/>
</dbReference>
<sequence length="271" mass="30018">MLKWICLLLLVINIGFFGWTLDQRTRETAGARSNALDIDADVPRLTLIDELDQAPVRRLETPATTPTPAAAETAETAETDAAEPELETSLPGISATLPESLIVPMRLAADACFSFGPFAESRRAERLLDWLHERDSRAALRRESVTDDAATRGKQLSWVYLEPRDDAEATLRELRASGVSDVRVIETGDLENAISLGLFSSQASVNRRLRELQDRGYRPVVVPYSEDSAVAWVDARISRSETIDELIRDFPTGLNYLPVQCDKIALPEANP</sequence>
<evidence type="ECO:0000256" key="1">
    <source>
        <dbReference type="SAM" id="MobiDB-lite"/>
    </source>
</evidence>
<feature type="compositionally biased region" description="Acidic residues" evidence="1">
    <location>
        <begin position="75"/>
        <end position="86"/>
    </location>
</feature>
<organism evidence="3 4">
    <name type="scientific">Methylohalomonas lacus</name>
    <dbReference type="NCBI Taxonomy" id="398773"/>
    <lineage>
        <taxon>Bacteria</taxon>
        <taxon>Pseudomonadati</taxon>
        <taxon>Pseudomonadota</taxon>
        <taxon>Gammaproteobacteria</taxon>
        <taxon>Methylohalomonadales</taxon>
        <taxon>Methylohalomonadaceae</taxon>
        <taxon>Methylohalomonas</taxon>
    </lineage>
</organism>
<dbReference type="Proteomes" id="UP001204445">
    <property type="component" value="Unassembled WGS sequence"/>
</dbReference>
<accession>A0AAE3L4C7</accession>